<evidence type="ECO:0000313" key="6">
    <source>
        <dbReference type="Proteomes" id="UP000632063"/>
    </source>
</evidence>
<sequence>MQKFKEAAQEPKKAVIYCRVSGKKQTKDGSGLSSQEYRCRQYADAKGYSVEEVFPDDVSGGGDFMKRKGMVALLRYLDDHPNEQFVVIFDDLKRYARDVEFHLKLRRLMHERGAIRECLNFNFEDTPEGKLNETVTAAAGAYERESMARQNRQKSIARLEQGFWVFRAPVGYKYVKSRQGGKELVPDEPLASVVRNALEGFASGLFASQTEVQRYLENDPYFPKDMPGGRLRPQTVPRLLRKPIYAGYVYSEEWGISVREGNHEGLISKRTHQRIIDKLDRGVYAPARKDINDDFPLRGAVSCSCCNTLLTAGWSRGCRQPYAYYRCRNRSCDLYGKGIRREVMEADFQKLLAAIQPSRELTAMASAMFHHCWDQFEAQAKEMKVAIQKKMVGLEKEIERIVDRAVDASNPRVISAYENKIEMLEKEKLVMAEKLKNSGKARYSRGDLFELSMRFLTNPRKIWDSGRSDLQKIVLRLVFLGPFKYSKERGFLNYETTLPFKALGGLMCSEYPVMKNGAAGEI</sequence>
<dbReference type="Pfam" id="PF07508">
    <property type="entry name" value="Recombinase"/>
    <property type="match status" value="1"/>
</dbReference>
<keyword evidence="2" id="KW-0233">DNA recombination</keyword>
<dbReference type="InterPro" id="IPR038109">
    <property type="entry name" value="DNA_bind_recomb_sf"/>
</dbReference>
<keyword evidence="3" id="KW-0175">Coiled coil</keyword>
<dbReference type="PROSITE" id="PS51737">
    <property type="entry name" value="RECOMBINASE_DNA_BIND"/>
    <property type="match status" value="1"/>
</dbReference>
<feature type="domain" description="Recombinase" evidence="4">
    <location>
        <begin position="169"/>
        <end position="285"/>
    </location>
</feature>
<organism evidence="5 6">
    <name type="scientific">Roseibium litorale</name>
    <dbReference type="NCBI Taxonomy" id="2803841"/>
    <lineage>
        <taxon>Bacteria</taxon>
        <taxon>Pseudomonadati</taxon>
        <taxon>Pseudomonadota</taxon>
        <taxon>Alphaproteobacteria</taxon>
        <taxon>Hyphomicrobiales</taxon>
        <taxon>Stappiaceae</taxon>
        <taxon>Roseibium</taxon>
    </lineage>
</organism>
<comment type="caution">
    <text evidence="5">The sequence shown here is derived from an EMBL/GenBank/DDBJ whole genome shotgun (WGS) entry which is preliminary data.</text>
</comment>
<dbReference type="SMART" id="SM00857">
    <property type="entry name" value="Resolvase"/>
    <property type="match status" value="1"/>
</dbReference>
<name>A0ABR9CV14_9HYPH</name>
<evidence type="ECO:0000256" key="2">
    <source>
        <dbReference type="ARBA" id="ARBA00023172"/>
    </source>
</evidence>
<dbReference type="Gene3D" id="3.40.50.1390">
    <property type="entry name" value="Resolvase, N-terminal catalytic domain"/>
    <property type="match status" value="1"/>
</dbReference>
<dbReference type="InterPro" id="IPR050639">
    <property type="entry name" value="SSR_resolvase"/>
</dbReference>
<dbReference type="SUPFAM" id="SSF53041">
    <property type="entry name" value="Resolvase-like"/>
    <property type="match status" value="1"/>
</dbReference>
<dbReference type="PANTHER" id="PTHR30461">
    <property type="entry name" value="DNA-INVERTASE FROM LAMBDOID PROPHAGE"/>
    <property type="match status" value="1"/>
</dbReference>
<reference evidence="6" key="1">
    <citation type="submission" date="2020-09" db="EMBL/GenBank/DDBJ databases">
        <title>The genome sequence of strain Labrenzia suaedae 4C16A.</title>
        <authorList>
            <person name="Liu Y."/>
        </authorList>
    </citation>
    <scope>NUCLEOTIDE SEQUENCE [LARGE SCALE GENOMIC DNA]</scope>
    <source>
        <strain evidence="6">4C16A</strain>
    </source>
</reference>
<dbReference type="Proteomes" id="UP000632063">
    <property type="component" value="Unassembled WGS sequence"/>
</dbReference>
<dbReference type="Pfam" id="PF00239">
    <property type="entry name" value="Resolvase"/>
    <property type="match status" value="1"/>
</dbReference>
<proteinExistence type="predicted"/>
<evidence type="ECO:0000259" key="4">
    <source>
        <dbReference type="PROSITE" id="PS51737"/>
    </source>
</evidence>
<keyword evidence="1" id="KW-0238">DNA-binding</keyword>
<keyword evidence="6" id="KW-1185">Reference proteome</keyword>
<dbReference type="InterPro" id="IPR036162">
    <property type="entry name" value="Resolvase-like_N_sf"/>
</dbReference>
<dbReference type="InterPro" id="IPR011109">
    <property type="entry name" value="DNA_bind_recombinase_dom"/>
</dbReference>
<dbReference type="EMBL" id="JACYXI010000028">
    <property type="protein sequence ID" value="MBD8894339.1"/>
    <property type="molecule type" value="Genomic_DNA"/>
</dbReference>
<evidence type="ECO:0000256" key="1">
    <source>
        <dbReference type="ARBA" id="ARBA00023125"/>
    </source>
</evidence>
<gene>
    <name evidence="5" type="ORF">IG616_22590</name>
</gene>
<accession>A0ABR9CV14</accession>
<evidence type="ECO:0000256" key="3">
    <source>
        <dbReference type="SAM" id="Coils"/>
    </source>
</evidence>
<dbReference type="PANTHER" id="PTHR30461:SF2">
    <property type="entry name" value="SERINE RECOMBINASE PINE-RELATED"/>
    <property type="match status" value="1"/>
</dbReference>
<reference evidence="5 6" key="2">
    <citation type="journal article" date="2021" name="Int. J. Syst. Evol. Microbiol.">
        <title>Roseibium litorale sp. nov., isolated from a tidal flat sediment and proposal for the reclassification of Labrenzia polysiphoniae as Roseibium polysiphoniae comb. nov.</title>
        <authorList>
            <person name="Liu Y."/>
            <person name="Pei T."/>
            <person name="Du J."/>
            <person name="Chao M."/>
            <person name="Deng M.R."/>
            <person name="Zhu H."/>
        </authorList>
    </citation>
    <scope>NUCLEOTIDE SEQUENCE [LARGE SCALE GENOMIC DNA]</scope>
    <source>
        <strain evidence="5 6">4C16A</strain>
    </source>
</reference>
<protein>
    <submittedName>
        <fullName evidence="5">Recombinase family protein</fullName>
    </submittedName>
</protein>
<dbReference type="InterPro" id="IPR006119">
    <property type="entry name" value="Resolv_N"/>
</dbReference>
<feature type="coiled-coil region" evidence="3">
    <location>
        <begin position="384"/>
        <end position="434"/>
    </location>
</feature>
<dbReference type="RefSeq" id="WP_192151206.1">
    <property type="nucleotide sequence ID" value="NZ_JACYXI010000028.1"/>
</dbReference>
<dbReference type="CDD" id="cd00338">
    <property type="entry name" value="Ser_Recombinase"/>
    <property type="match status" value="1"/>
</dbReference>
<dbReference type="Gene3D" id="3.90.1750.20">
    <property type="entry name" value="Putative Large Serine Recombinase, Chain B, Domain 2"/>
    <property type="match status" value="1"/>
</dbReference>
<evidence type="ECO:0000313" key="5">
    <source>
        <dbReference type="EMBL" id="MBD8894339.1"/>
    </source>
</evidence>